<feature type="region of interest" description="Disordered" evidence="1">
    <location>
        <begin position="1"/>
        <end position="40"/>
    </location>
</feature>
<dbReference type="InterPro" id="IPR001005">
    <property type="entry name" value="SANT/Myb"/>
</dbReference>
<gene>
    <name evidence="3" type="ORF">CICLE_v100218502mg</name>
</gene>
<dbReference type="KEGG" id="cic:CICLE_v100218502m"/>
<dbReference type="Gene3D" id="1.10.10.60">
    <property type="entry name" value="Homeodomain-like"/>
    <property type="match status" value="1"/>
</dbReference>
<name>V4U244_CITCL</name>
<protein>
    <recommendedName>
        <fullName evidence="2">Myb-like domain-containing protein</fullName>
    </recommendedName>
</protein>
<dbReference type="PANTHER" id="PTHR14000:SF45">
    <property type="entry name" value="FINGER CCCH DOMAIN PROTEIN, PUTATIVE (DUF3755)-RELATED"/>
    <property type="match status" value="1"/>
</dbReference>
<accession>V4U244</accession>
<dbReference type="eggNOG" id="ENOG502QSDG">
    <property type="taxonomic scope" value="Eukaryota"/>
</dbReference>
<dbReference type="InterPro" id="IPR009057">
    <property type="entry name" value="Homeodomain-like_sf"/>
</dbReference>
<organism evidence="3 4">
    <name type="scientific">Citrus clementina</name>
    <name type="common">Clementine</name>
    <name type="synonym">Citrus deliciosa x Citrus sinensis</name>
    <dbReference type="NCBI Taxonomy" id="85681"/>
    <lineage>
        <taxon>Eukaryota</taxon>
        <taxon>Viridiplantae</taxon>
        <taxon>Streptophyta</taxon>
        <taxon>Embryophyta</taxon>
        <taxon>Tracheophyta</taxon>
        <taxon>Spermatophyta</taxon>
        <taxon>Magnoliopsida</taxon>
        <taxon>eudicotyledons</taxon>
        <taxon>Gunneridae</taxon>
        <taxon>Pentapetalae</taxon>
        <taxon>rosids</taxon>
        <taxon>malvids</taxon>
        <taxon>Sapindales</taxon>
        <taxon>Rutaceae</taxon>
        <taxon>Aurantioideae</taxon>
        <taxon>Citrus</taxon>
    </lineage>
</organism>
<dbReference type="AlphaFoldDB" id="V4U244"/>
<evidence type="ECO:0000259" key="2">
    <source>
        <dbReference type="Pfam" id="PF00249"/>
    </source>
</evidence>
<dbReference type="Proteomes" id="UP000030687">
    <property type="component" value="Unassembled WGS sequence"/>
</dbReference>
<dbReference type="InParanoid" id="V4U244"/>
<feature type="non-terminal residue" evidence="3">
    <location>
        <position position="107"/>
    </location>
</feature>
<proteinExistence type="predicted"/>
<feature type="domain" description="Myb-like" evidence="2">
    <location>
        <begin position="59"/>
        <end position="104"/>
    </location>
</feature>
<dbReference type="PANTHER" id="PTHR14000">
    <property type="entry name" value="FINGER CCCH DOMAIN PROTEIN, PUTATIVE (DUF3755)-RELATED"/>
    <property type="match status" value="1"/>
</dbReference>
<dbReference type="CDD" id="cd00167">
    <property type="entry name" value="SANT"/>
    <property type="match status" value="1"/>
</dbReference>
<dbReference type="SUPFAM" id="SSF46689">
    <property type="entry name" value="Homeodomain-like"/>
    <property type="match status" value="1"/>
</dbReference>
<keyword evidence="4" id="KW-1185">Reference proteome</keyword>
<feature type="compositionally biased region" description="Polar residues" evidence="1">
    <location>
        <begin position="27"/>
        <end position="40"/>
    </location>
</feature>
<dbReference type="STRING" id="85681.V4U244"/>
<evidence type="ECO:0000313" key="4">
    <source>
        <dbReference type="Proteomes" id="UP000030687"/>
    </source>
</evidence>
<evidence type="ECO:0000313" key="3">
    <source>
        <dbReference type="EMBL" id="ESR56191.1"/>
    </source>
</evidence>
<dbReference type="EMBL" id="KI536661">
    <property type="protein sequence ID" value="ESR56191.1"/>
    <property type="molecule type" value="Genomic_DNA"/>
</dbReference>
<dbReference type="Pfam" id="PF00249">
    <property type="entry name" value="Myb_DNA-binding"/>
    <property type="match status" value="1"/>
</dbReference>
<dbReference type="OMA" id="PGISSEW"/>
<reference evidence="3 4" key="1">
    <citation type="submission" date="2013-10" db="EMBL/GenBank/DDBJ databases">
        <authorList>
            <consortium name="International Citrus Genome Consortium"/>
            <person name="Jenkins J."/>
            <person name="Schmutz J."/>
            <person name="Prochnik S."/>
            <person name="Rokhsar D."/>
            <person name="Gmitter F."/>
            <person name="Ollitrault P."/>
            <person name="Machado M."/>
            <person name="Talon M."/>
            <person name="Wincker P."/>
            <person name="Jaillon O."/>
            <person name="Morgante M."/>
        </authorList>
    </citation>
    <scope>NUCLEOTIDE SEQUENCE</scope>
    <source>
        <strain evidence="4">cv. Clemenules</strain>
    </source>
</reference>
<dbReference type="Gramene" id="ESR56191">
    <property type="protein sequence ID" value="ESR56191"/>
    <property type="gene ID" value="CICLE_v100218502mg"/>
</dbReference>
<sequence length="107" mass="11975">MANSSGNHHQEHSHGHGHGHGRHPSSFNATTPNQSNGNSITLAERWSAILKHNPGISSEWTLEEQAILEDGLQKYASDRTLTRYAKIAVHLNNKTVRDVALRCRWMT</sequence>
<evidence type="ECO:0000256" key="1">
    <source>
        <dbReference type="SAM" id="MobiDB-lite"/>
    </source>
</evidence>